<reference evidence="2 3" key="1">
    <citation type="submission" date="2016-07" db="EMBL/GenBank/DDBJ databases">
        <title>Pervasive Adenine N6-methylation of Active Genes in Fungi.</title>
        <authorList>
            <consortium name="DOE Joint Genome Institute"/>
            <person name="Mondo S.J."/>
            <person name="Dannebaum R.O."/>
            <person name="Kuo R.C."/>
            <person name="Labutti K."/>
            <person name="Haridas S."/>
            <person name="Kuo A."/>
            <person name="Salamov A."/>
            <person name="Ahrendt S.R."/>
            <person name="Lipzen A."/>
            <person name="Sullivan W."/>
            <person name="Andreopoulos W.B."/>
            <person name="Clum A."/>
            <person name="Lindquist E."/>
            <person name="Daum C."/>
            <person name="Ramamoorthy G.K."/>
            <person name="Gryganskyi A."/>
            <person name="Culley D."/>
            <person name="Magnuson J.K."/>
            <person name="James T.Y."/>
            <person name="O'Malley M.A."/>
            <person name="Stajich J.E."/>
            <person name="Spatafora J.W."/>
            <person name="Visel A."/>
            <person name="Grigoriev I.V."/>
        </authorList>
    </citation>
    <scope>NUCLEOTIDE SEQUENCE [LARGE SCALE GENOMIC DNA]</scope>
    <source>
        <strain evidence="2 3">JEL800</strain>
    </source>
</reference>
<proteinExistence type="predicted"/>
<feature type="compositionally biased region" description="Basic and acidic residues" evidence="1">
    <location>
        <begin position="60"/>
        <end position="76"/>
    </location>
</feature>
<dbReference type="EMBL" id="MCGO01000003">
    <property type="protein sequence ID" value="ORY52426.1"/>
    <property type="molecule type" value="Genomic_DNA"/>
</dbReference>
<gene>
    <name evidence="2" type="ORF">BCR33DRAFT_711745</name>
</gene>
<sequence length="76" mass="8016">MQRSYIARALSSFRPTASLFQAAKHDHSIGATVAHSVASSSASTSSTASSSSSDASSSKETVEVPRFELEKDLVHM</sequence>
<feature type="region of interest" description="Disordered" evidence="1">
    <location>
        <begin position="40"/>
        <end position="76"/>
    </location>
</feature>
<evidence type="ECO:0000256" key="1">
    <source>
        <dbReference type="SAM" id="MobiDB-lite"/>
    </source>
</evidence>
<feature type="compositionally biased region" description="Low complexity" evidence="1">
    <location>
        <begin position="40"/>
        <end position="58"/>
    </location>
</feature>
<dbReference type="AlphaFoldDB" id="A0A1Y2CZX2"/>
<evidence type="ECO:0000313" key="2">
    <source>
        <dbReference type="EMBL" id="ORY52426.1"/>
    </source>
</evidence>
<comment type="caution">
    <text evidence="2">The sequence shown here is derived from an EMBL/GenBank/DDBJ whole genome shotgun (WGS) entry which is preliminary data.</text>
</comment>
<protein>
    <submittedName>
        <fullName evidence="2">Uncharacterized protein</fullName>
    </submittedName>
</protein>
<organism evidence="2 3">
    <name type="scientific">Rhizoclosmatium globosum</name>
    <dbReference type="NCBI Taxonomy" id="329046"/>
    <lineage>
        <taxon>Eukaryota</taxon>
        <taxon>Fungi</taxon>
        <taxon>Fungi incertae sedis</taxon>
        <taxon>Chytridiomycota</taxon>
        <taxon>Chytridiomycota incertae sedis</taxon>
        <taxon>Chytridiomycetes</taxon>
        <taxon>Chytridiales</taxon>
        <taxon>Chytriomycetaceae</taxon>
        <taxon>Rhizoclosmatium</taxon>
    </lineage>
</organism>
<keyword evidence="3" id="KW-1185">Reference proteome</keyword>
<evidence type="ECO:0000313" key="3">
    <source>
        <dbReference type="Proteomes" id="UP000193642"/>
    </source>
</evidence>
<dbReference type="Proteomes" id="UP000193642">
    <property type="component" value="Unassembled WGS sequence"/>
</dbReference>
<name>A0A1Y2CZX2_9FUNG</name>
<accession>A0A1Y2CZX2</accession>